<reference evidence="4" key="1">
    <citation type="submission" date="2017-11" db="EMBL/GenBank/DDBJ databases">
        <title>The draft genome sequence of Chromatocurvus sp. F02.</title>
        <authorList>
            <person name="Du Z.-J."/>
            <person name="Chang Y.-Q."/>
        </authorList>
    </citation>
    <scope>NUCLEOTIDE SEQUENCE [LARGE SCALE GENOMIC DNA]</scope>
    <source>
        <strain evidence="4">F02</strain>
    </source>
</reference>
<dbReference type="Gene3D" id="1.10.12.10">
    <property type="entry name" value="Lyase 2-enoyl-coa Hydratase, Chain A, domain 2"/>
    <property type="match status" value="1"/>
</dbReference>
<dbReference type="Gene3D" id="3.90.226.10">
    <property type="entry name" value="2-enoyl-CoA Hydratase, Chain A, domain 1"/>
    <property type="match status" value="1"/>
</dbReference>
<dbReference type="GO" id="GO:0016836">
    <property type="term" value="F:hydro-lyase activity"/>
    <property type="evidence" value="ECO:0007669"/>
    <property type="project" value="UniProtKB-ARBA"/>
</dbReference>
<dbReference type="InterPro" id="IPR014748">
    <property type="entry name" value="Enoyl-CoA_hydra_C"/>
</dbReference>
<evidence type="ECO:0000313" key="4">
    <source>
        <dbReference type="Proteomes" id="UP000234845"/>
    </source>
</evidence>
<gene>
    <name evidence="3" type="ORF">CWI75_06670</name>
</gene>
<proteinExistence type="inferred from homology"/>
<keyword evidence="4" id="KW-1185">Reference proteome</keyword>
<dbReference type="Proteomes" id="UP000234845">
    <property type="component" value="Unassembled WGS sequence"/>
</dbReference>
<evidence type="ECO:0000256" key="1">
    <source>
        <dbReference type="ARBA" id="ARBA00005254"/>
    </source>
</evidence>
<evidence type="ECO:0000256" key="2">
    <source>
        <dbReference type="ARBA" id="ARBA00023239"/>
    </source>
</evidence>
<dbReference type="PANTHER" id="PTHR11941:SF133">
    <property type="entry name" value="1,2-EPOXYPHENYLACETYL-COA ISOMERASE"/>
    <property type="match status" value="1"/>
</dbReference>
<protein>
    <submittedName>
        <fullName evidence="3">Enoyl-CoA hydratase</fullName>
    </submittedName>
</protein>
<dbReference type="SUPFAM" id="SSF52096">
    <property type="entry name" value="ClpP/crotonase"/>
    <property type="match status" value="1"/>
</dbReference>
<dbReference type="EMBL" id="PKLZ01000003">
    <property type="protein sequence ID" value="PLW83098.1"/>
    <property type="molecule type" value="Genomic_DNA"/>
</dbReference>
<accession>A0A2N5Y402</accession>
<name>A0A2N5Y402_9GAMM</name>
<comment type="similarity">
    <text evidence="1">Belongs to the enoyl-CoA hydratase/isomerase family.</text>
</comment>
<dbReference type="Pfam" id="PF00378">
    <property type="entry name" value="ECH_1"/>
    <property type="match status" value="1"/>
</dbReference>
<dbReference type="AlphaFoldDB" id="A0A2N5Y402"/>
<sequence>MASYETVTVEHHGSVALVSFNRPDSLNAFSAALRRDILQAVRDVNADDNVRVAVLTGSGRAFSAGADLAEVAGDDFDVERQLNNEYKPALMAITDAPKPWISAVNGAAAGVGSSFAMVCDLTVMADNAFIYQAFAAISLIPDGGATWHLARTLGRKRAYELIVGGEKLAAARCQELGLCNRVVPAESLLAETLQWAQELAGKAPLSLRYTKQALNFAMEHEVAETISREAALQKLCIDSEDAKEGVAAFMAKRPPVWQGK</sequence>
<dbReference type="FunFam" id="1.10.12.10:FF:000001">
    <property type="entry name" value="Probable enoyl-CoA hydratase, mitochondrial"/>
    <property type="match status" value="1"/>
</dbReference>
<dbReference type="PANTHER" id="PTHR11941">
    <property type="entry name" value="ENOYL-COA HYDRATASE-RELATED"/>
    <property type="match status" value="1"/>
</dbReference>
<dbReference type="CDD" id="cd06558">
    <property type="entry name" value="crotonase-like"/>
    <property type="match status" value="1"/>
</dbReference>
<evidence type="ECO:0000313" key="3">
    <source>
        <dbReference type="EMBL" id="PLW83098.1"/>
    </source>
</evidence>
<dbReference type="RefSeq" id="WP_101520699.1">
    <property type="nucleotide sequence ID" value="NZ_PKLZ01000003.1"/>
</dbReference>
<comment type="caution">
    <text evidence="3">The sequence shown here is derived from an EMBL/GenBank/DDBJ whole genome shotgun (WGS) entry which is preliminary data.</text>
</comment>
<keyword evidence="2" id="KW-0456">Lyase</keyword>
<dbReference type="InterPro" id="IPR001753">
    <property type="entry name" value="Enoyl-CoA_hydra/iso"/>
</dbReference>
<organism evidence="3 4">
    <name type="scientific">Kineobactrum sediminis</name>
    <dbReference type="NCBI Taxonomy" id="1905677"/>
    <lineage>
        <taxon>Bacteria</taxon>
        <taxon>Pseudomonadati</taxon>
        <taxon>Pseudomonadota</taxon>
        <taxon>Gammaproteobacteria</taxon>
        <taxon>Cellvibrionales</taxon>
        <taxon>Halieaceae</taxon>
        <taxon>Kineobactrum</taxon>
    </lineage>
</organism>
<dbReference type="InterPro" id="IPR029045">
    <property type="entry name" value="ClpP/crotonase-like_dom_sf"/>
</dbReference>
<dbReference type="OrthoDB" id="9807606at2"/>
<dbReference type="GO" id="GO:0006635">
    <property type="term" value="P:fatty acid beta-oxidation"/>
    <property type="evidence" value="ECO:0007669"/>
    <property type="project" value="TreeGrafter"/>
</dbReference>